<evidence type="ECO:0000313" key="2">
    <source>
        <dbReference type="Proteomes" id="UP001148662"/>
    </source>
</evidence>
<dbReference type="EMBL" id="JANHOG010001896">
    <property type="protein sequence ID" value="KAJ3530160.1"/>
    <property type="molecule type" value="Genomic_DNA"/>
</dbReference>
<accession>A0ACC1S1N1</accession>
<comment type="caution">
    <text evidence="1">The sequence shown here is derived from an EMBL/GenBank/DDBJ whole genome shotgun (WGS) entry which is preliminary data.</text>
</comment>
<gene>
    <name evidence="1" type="ORF">NM688_g7751</name>
</gene>
<name>A0ACC1S1N1_9APHY</name>
<sequence length="250" mass="27322">MTIPESGGHPGFDFAKIRRAQGDHVITSHMDRSQADSDLLVSNLVGRVWRDAHLPRRSSADLCSQSRMSNPYVNTPVPDADQYYPLNDPSIGKPLPAKPYPQNAKIPLLFQPLTLKGVTFKNRIWASPMCQYSSDNGHATDWHLVHIGGFATRGVGAICLEATAVVPEGRISPQDAGLWTDTQMEPLKRIVNFCHAQGTLVGVQLAHAGRKASTYAPWVHLNAAKTQRAPTWVAGKDEDGWPDNGTPTLS</sequence>
<keyword evidence="2" id="KW-1185">Reference proteome</keyword>
<proteinExistence type="predicted"/>
<reference evidence="1" key="1">
    <citation type="submission" date="2022-07" db="EMBL/GenBank/DDBJ databases">
        <title>Genome Sequence of Phlebia brevispora.</title>
        <authorList>
            <person name="Buettner E."/>
        </authorList>
    </citation>
    <scope>NUCLEOTIDE SEQUENCE</scope>
    <source>
        <strain evidence="1">MPL23</strain>
    </source>
</reference>
<evidence type="ECO:0000313" key="1">
    <source>
        <dbReference type="EMBL" id="KAJ3530160.1"/>
    </source>
</evidence>
<organism evidence="1 2">
    <name type="scientific">Phlebia brevispora</name>
    <dbReference type="NCBI Taxonomy" id="194682"/>
    <lineage>
        <taxon>Eukaryota</taxon>
        <taxon>Fungi</taxon>
        <taxon>Dikarya</taxon>
        <taxon>Basidiomycota</taxon>
        <taxon>Agaricomycotina</taxon>
        <taxon>Agaricomycetes</taxon>
        <taxon>Polyporales</taxon>
        <taxon>Meruliaceae</taxon>
        <taxon>Phlebia</taxon>
    </lineage>
</organism>
<dbReference type="Proteomes" id="UP001148662">
    <property type="component" value="Unassembled WGS sequence"/>
</dbReference>
<protein>
    <submittedName>
        <fullName evidence="1">Uncharacterized protein</fullName>
    </submittedName>
</protein>